<proteinExistence type="predicted"/>
<comment type="subcellular location">
    <subcellularLocation>
        <location evidence="1">Cytoplasm</location>
    </subcellularLocation>
</comment>
<evidence type="ECO:0000313" key="5">
    <source>
        <dbReference type="Proteomes" id="UP001164743"/>
    </source>
</evidence>
<accession>A0ABY7D1F2</accession>
<dbReference type="Gene3D" id="2.40.50.140">
    <property type="entry name" value="Nucleic acid-binding proteins"/>
    <property type="match status" value="1"/>
</dbReference>
<protein>
    <recommendedName>
        <fullName evidence="6">DRBM domain-containing protein</fullName>
    </recommendedName>
</protein>
<feature type="compositionally biased region" description="Low complexity" evidence="3">
    <location>
        <begin position="280"/>
        <end position="293"/>
    </location>
</feature>
<feature type="region of interest" description="Disordered" evidence="3">
    <location>
        <begin position="115"/>
        <end position="144"/>
    </location>
</feature>
<dbReference type="GeneID" id="77803881"/>
<evidence type="ECO:0000313" key="4">
    <source>
        <dbReference type="EMBL" id="WAQ91403.1"/>
    </source>
</evidence>
<sequence>MASLALRVLSQTTRMIGPGDRLKMHSGMQSNTSPLDVNLASLSLGHRIPVPSLSSRQVRQSDFPWKEERVNNATLDATFVGTKPKGSPFDQPSYLNKRGGGGGQVYRRNTASVNRPAPHLQLHDGHCGDGSSEEEPSSQDIHKGERRIGRCKMCKFDNGVGFLIDERVDQTPQDVKIHWTDILADALIKSLAKESSPLPPCGEIVEYTLNITANGYYASYVTDPGGRPKMSAEQAIVQAIDKQAISFSSQPLNLPLKIYQSKWESLIPSAPQTRMARLANFPPNNSKGSSPSPEDQIGPNAKTATRSPRLAAAGLHQPNHPHPPSGVPGHIRRAVHQPGQDVTFPMLA</sequence>
<dbReference type="InterPro" id="IPR012340">
    <property type="entry name" value="NA-bd_OB-fold"/>
</dbReference>
<keyword evidence="5" id="KW-1185">Reference proteome</keyword>
<evidence type="ECO:0000256" key="1">
    <source>
        <dbReference type="ARBA" id="ARBA00004496"/>
    </source>
</evidence>
<dbReference type="PANTHER" id="PTHR46109">
    <property type="entry name" value="PROTEIN LIN-28"/>
    <property type="match status" value="1"/>
</dbReference>
<dbReference type="EMBL" id="CP110434">
    <property type="protein sequence ID" value="WAQ91403.1"/>
    <property type="molecule type" value="Genomic_DNA"/>
</dbReference>
<evidence type="ECO:0008006" key="6">
    <source>
        <dbReference type="Google" id="ProtNLM"/>
    </source>
</evidence>
<dbReference type="InterPro" id="IPR051373">
    <property type="entry name" value="Lin-28_RNA-binding"/>
</dbReference>
<feature type="region of interest" description="Disordered" evidence="3">
    <location>
        <begin position="78"/>
        <end position="102"/>
    </location>
</feature>
<name>A0ABY7D1F2_9BASI</name>
<dbReference type="RefSeq" id="XP_053026958.1">
    <property type="nucleotide sequence ID" value="XM_053162986.1"/>
</dbReference>
<feature type="region of interest" description="Disordered" evidence="3">
    <location>
        <begin position="278"/>
        <end position="332"/>
    </location>
</feature>
<evidence type="ECO:0000256" key="3">
    <source>
        <dbReference type="SAM" id="MobiDB-lite"/>
    </source>
</evidence>
<keyword evidence="2" id="KW-0963">Cytoplasm</keyword>
<dbReference type="PANTHER" id="PTHR46109:SF1">
    <property type="entry name" value="PROTEIN LIN-28 HOMOLOG"/>
    <property type="match status" value="1"/>
</dbReference>
<organism evidence="4 5">
    <name type="scientific">Puccinia triticina</name>
    <dbReference type="NCBI Taxonomy" id="208348"/>
    <lineage>
        <taxon>Eukaryota</taxon>
        <taxon>Fungi</taxon>
        <taxon>Dikarya</taxon>
        <taxon>Basidiomycota</taxon>
        <taxon>Pucciniomycotina</taxon>
        <taxon>Pucciniomycetes</taxon>
        <taxon>Pucciniales</taxon>
        <taxon>Pucciniaceae</taxon>
        <taxon>Puccinia</taxon>
    </lineage>
</organism>
<reference evidence="4" key="1">
    <citation type="submission" date="2022-10" db="EMBL/GenBank/DDBJ databases">
        <title>Puccinia triticina Genome sequencing and assembly.</title>
        <authorList>
            <person name="Li C."/>
        </authorList>
    </citation>
    <scope>NUCLEOTIDE SEQUENCE</scope>
    <source>
        <strain evidence="4">Pt15</strain>
    </source>
</reference>
<gene>
    <name evidence="4" type="ORF">PtA15_14A287</name>
</gene>
<evidence type="ECO:0000256" key="2">
    <source>
        <dbReference type="ARBA" id="ARBA00022490"/>
    </source>
</evidence>
<dbReference type="Proteomes" id="UP001164743">
    <property type="component" value="Chromosome 14A"/>
</dbReference>